<organism evidence="1">
    <name type="scientific">Anguilla anguilla</name>
    <name type="common">European freshwater eel</name>
    <name type="synonym">Muraena anguilla</name>
    <dbReference type="NCBI Taxonomy" id="7936"/>
    <lineage>
        <taxon>Eukaryota</taxon>
        <taxon>Metazoa</taxon>
        <taxon>Chordata</taxon>
        <taxon>Craniata</taxon>
        <taxon>Vertebrata</taxon>
        <taxon>Euteleostomi</taxon>
        <taxon>Actinopterygii</taxon>
        <taxon>Neopterygii</taxon>
        <taxon>Teleostei</taxon>
        <taxon>Anguilliformes</taxon>
        <taxon>Anguillidae</taxon>
        <taxon>Anguilla</taxon>
    </lineage>
</organism>
<name>A0A0E9TER9_ANGAN</name>
<accession>A0A0E9TER9</accession>
<reference evidence="1" key="1">
    <citation type="submission" date="2014-11" db="EMBL/GenBank/DDBJ databases">
        <authorList>
            <person name="Amaro Gonzalez C."/>
        </authorList>
    </citation>
    <scope>NUCLEOTIDE SEQUENCE</scope>
</reference>
<dbReference type="EMBL" id="GBXM01056393">
    <property type="protein sequence ID" value="JAH52184.1"/>
    <property type="molecule type" value="Transcribed_RNA"/>
</dbReference>
<proteinExistence type="predicted"/>
<reference evidence="1" key="2">
    <citation type="journal article" date="2015" name="Fish Shellfish Immunol.">
        <title>Early steps in the European eel (Anguilla anguilla)-Vibrio vulnificus interaction in the gills: Role of the RtxA13 toxin.</title>
        <authorList>
            <person name="Callol A."/>
            <person name="Pajuelo D."/>
            <person name="Ebbesson L."/>
            <person name="Teles M."/>
            <person name="MacKenzie S."/>
            <person name="Amaro C."/>
        </authorList>
    </citation>
    <scope>NUCLEOTIDE SEQUENCE</scope>
</reference>
<sequence length="9" mass="1015">MLMHVQPCG</sequence>
<evidence type="ECO:0000313" key="1">
    <source>
        <dbReference type="EMBL" id="JAH52184.1"/>
    </source>
</evidence>
<protein>
    <submittedName>
        <fullName evidence="1">Uncharacterized protein</fullName>
    </submittedName>
</protein>